<feature type="compositionally biased region" description="Basic and acidic residues" evidence="1">
    <location>
        <begin position="1969"/>
        <end position="2025"/>
    </location>
</feature>
<feature type="compositionally biased region" description="Basic and acidic residues" evidence="1">
    <location>
        <begin position="1067"/>
        <end position="1094"/>
    </location>
</feature>
<gene>
    <name evidence="3" type="ORF">NMOB1V02_LOCUS3584</name>
</gene>
<sequence length="2421" mass="270450">MPRRLRDEWDIQQNHYGIPRLETPQMKSRSPEAEISASDGPVGENEESHSDDETQVRKTSTSSTKSNKIPVRRTSETKVVRKVSDADRKSPTSQSRKASVQERKASGIPMRKTSDRTSPTSDKKRKTSDSKRKASGEMKKQQSVEEDAEVSTLLQAPEVVRKTASSSTTSETSSAVKVSSSTTHSVVHTGGISSKTTTTTTTVAHQEVLVNKPTTLRLETEGTEMKKLASSGSKIDEMTKTRDVSEPQGPSAFDEEVDERMRSAEESMGFEEIANSRAAAFIENFERRQQQVINQAFGQVAFPWHVEEEKESSVTITELTDDEVADLETVSSNIQTRDLIAEIRRSSYTSLDEDGPVLRRSVRLPKPDKRPDAMDIVTLWTNYKVRVEDIVDMWKRNEVELSEIITLINRKLIIVEEIEELSILEKLLDEISGYETRRQIRAQMRVLRKNSPVSTPMAATKTFEVESKTCVAKERAPEEPEPVAFATEKSEVKAAEETADLHPTLTRKVSTKAETEETDNKKAKPTQETQDPQPSPTRKFSAKAETSEETTTTKKKNKTVVEETLITDLHPTPARKISTRAEPEEKKKEDKFQQSPTSAFDKVRPKVAEEAETSKISAIRSRFEAGNVTQSQVKKETKEAPKKLKPMQKPEEVEFKPTKKPEKLHLERDNAQKKEREALQKQEREALEKQERESLQKLEEKKAEEKVEHIDEATTLQEAEEVLEIQILQKSEEAEVKSVKAFEEAVEVKVEQKPEEVMELPEEDFQQTGSECESPDEDLEEMERPKAPEPPALLEDLAAGENAEPVVQSVSKLISRFEAPPSASHSKSIQIELERTETPILPEAEENLPIERPENTDIITFWDMYEVTASDIVTMWVYNEVSLEEVVTLIIKKKICVTEISDAVILEKMLEVIEDTDLQRLVKNRLESLQVVKPDEQLLEMKQEVKVTCSDIKLSEQEEEEVVSEWLSQNFTAVDLLSFWASRQIGIQEVLVLVVHKLIRIDEITDISLLEELLEVVKNYDLRSRLRSQVRNTKKNLSTEKGKKKPEAKPEMDKKTKRKPKASKPAAKPEEAKLPEENEKPAEKPEPAKPEPSKIDKYLDTVKSAGLEALTSVLSTIEKEPAPVPAPAPAPTPAPAAEVSKPKPEAKSKAKTRKPATTVSPSKPVVVVVVDKKPVSKSKSSSLGTTKPKTPAKKAVSCSGRMYSPSRTEERAALRPCSCRGHDVDKADGSGSDASVAGRRNSAGKVVCERHPHAHITNSKEAKKSPGKSNENVENIEPATEISSSKVERVSRRTERISTVKQEIVPRYMQPQKRDSKPTTPTSPSTVSPMAKLAKPVVKKPVVPKASPVAKTPVVKVTKKKTASPEKKRATPSPTQTTPVVAAPKLKTFVVPGDPEESPIVASFVRREFAADDIVVLFSMKQITIEEIITLVLYRIVAIEEIFDLVILEEMLKFDWEADIRKSIVSQADFVKNQTPLKEVPEEEEIKPEPEAEKPSSKPEMDVSVPIAVRSAKTFFEKTAEESQRTVTSVEKHGPVQTSARKPVSQKASLFQKLINEPLDSKAPANAHLPEVEQPQQQQQQQQPALVVVVEAAKPVIEPVIEQVIEAVVPETVPEVILDDAEQPSLERRNSKRLPEDIWPPKKRGSVVKDEIVLPGRRGSRQLATPEKQETEMEMVAVVPAGPSVVTGTSVVTEWTLGKLNVQAVVELLLTGSVTVTELRNVSLLEELKSGLPIEESELRLEIRSLIRELQRKQETREKPVEPRHIEAVAISSVSTQAEKRKESVGKLGENRLTRPRSNENLNKVHLRVMEAQQANRSSSFRTADGRDSAHIRRYDDVPSGSKVLMLTRRFESGEITSAAPKVSKPQLNFAIKSTTIAQNFEKAEPSQVVRQVSVKKAEEPAVPPSPEVKPVEERPSAKRKLSREAKPVDRKLSQEVKPKSERKSSLGRARAERKVSEDNNNKSSVMVDHPKTHHAEEAVKPRVERTLSSEVKPNKLERKLSDDVLKPKLERKTSQDPKLPKVPEDSNQTRVPYIRTISGGTSEKIKMFEHKINESPEEAQERRASIRRRNTSTESELLEIRRRSGDLGSRRTESMRVSSRSSHHSIDADDLTHLSRGRKQSDELSAARWTEQKLTDIAHIDSMSDGTTEEIHNILQSAEDHQSFRTNHISTRRSSKDDDTKSVTPSSVKKMETEEQVKMSIRLAKKRNSDAAASAKRIIDVTRPADGVDAGLMDAVGPTDESGKPLFGLAALRALKKQAAGEQKNVKEEPRKVSGEFRSQQGLAALRRKLRDEEDDDVSVSRIVSTSSEQRSFLSDHRPVTGIQDAVSRMGAETGGEKGSEAEARSLLNKFLGAQVLVNAIDPLMNAEKQKSSKAASKRRGKELDFVTWFFMGFPPVISDELLPLFTALCKGARCMEKGR</sequence>
<evidence type="ECO:0000313" key="3">
    <source>
        <dbReference type="EMBL" id="CAD7275797.1"/>
    </source>
</evidence>
<dbReference type="Pfam" id="PF12510">
    <property type="entry name" value="Smoothelin"/>
    <property type="match status" value="1"/>
</dbReference>
<feature type="region of interest" description="Disordered" evidence="1">
    <location>
        <begin position="1173"/>
        <end position="1333"/>
    </location>
</feature>
<dbReference type="PANTHER" id="PTHR24216">
    <property type="entry name" value="PAXILLIN-RELATED"/>
    <property type="match status" value="1"/>
</dbReference>
<feature type="compositionally biased region" description="Basic and acidic residues" evidence="1">
    <location>
        <begin position="2079"/>
        <end position="2095"/>
    </location>
</feature>
<organism evidence="3">
    <name type="scientific">Notodromas monacha</name>
    <dbReference type="NCBI Taxonomy" id="399045"/>
    <lineage>
        <taxon>Eukaryota</taxon>
        <taxon>Metazoa</taxon>
        <taxon>Ecdysozoa</taxon>
        <taxon>Arthropoda</taxon>
        <taxon>Crustacea</taxon>
        <taxon>Oligostraca</taxon>
        <taxon>Ostracoda</taxon>
        <taxon>Podocopa</taxon>
        <taxon>Podocopida</taxon>
        <taxon>Cypridocopina</taxon>
        <taxon>Cypridoidea</taxon>
        <taxon>Cyprididae</taxon>
        <taxon>Notodromas</taxon>
    </lineage>
</organism>
<feature type="region of interest" description="Disordered" evidence="1">
    <location>
        <begin position="2159"/>
        <end position="2196"/>
    </location>
</feature>
<feature type="domain" description="Smoothelin" evidence="2">
    <location>
        <begin position="416"/>
        <end position="450"/>
    </location>
</feature>
<feature type="compositionally biased region" description="Basic and acidic residues" evidence="1">
    <location>
        <begin position="1487"/>
        <end position="1501"/>
    </location>
</feature>
<feature type="region of interest" description="Disordered" evidence="1">
    <location>
        <begin position="1476"/>
        <end position="1502"/>
    </location>
</feature>
<feature type="compositionally biased region" description="Basic and acidic residues" evidence="1">
    <location>
        <begin position="127"/>
        <end position="143"/>
    </location>
</feature>
<feature type="region of interest" description="Disordered" evidence="1">
    <location>
        <begin position="1354"/>
        <end position="1378"/>
    </location>
</feature>
<evidence type="ECO:0000259" key="2">
    <source>
        <dbReference type="Pfam" id="PF12510"/>
    </source>
</evidence>
<feature type="compositionally biased region" description="Basic and acidic residues" evidence="1">
    <location>
        <begin position="488"/>
        <end position="500"/>
    </location>
</feature>
<feature type="region of interest" description="Disordered" evidence="1">
    <location>
        <begin position="473"/>
        <end position="606"/>
    </location>
</feature>
<accession>A0A7R9BI67</accession>
<feature type="region of interest" description="Disordered" evidence="1">
    <location>
        <begin position="1"/>
        <end position="198"/>
    </location>
</feature>
<evidence type="ECO:0000313" key="4">
    <source>
        <dbReference type="Proteomes" id="UP000678499"/>
    </source>
</evidence>
<feature type="compositionally biased region" description="Pro residues" evidence="1">
    <location>
        <begin position="1122"/>
        <end position="1134"/>
    </location>
</feature>
<feature type="compositionally biased region" description="Basic and acidic residues" evidence="1">
    <location>
        <begin position="1286"/>
        <end position="1298"/>
    </location>
</feature>
<evidence type="ECO:0000256" key="1">
    <source>
        <dbReference type="SAM" id="MobiDB-lite"/>
    </source>
</evidence>
<feature type="compositionally biased region" description="Low complexity" evidence="1">
    <location>
        <begin position="1318"/>
        <end position="1333"/>
    </location>
</feature>
<dbReference type="OrthoDB" id="6381429at2759"/>
<feature type="region of interest" description="Disordered" evidence="1">
    <location>
        <begin position="626"/>
        <end position="713"/>
    </location>
</feature>
<feature type="compositionally biased region" description="Basic and acidic residues" evidence="1">
    <location>
        <begin position="1910"/>
        <end position="1961"/>
    </location>
</feature>
<feature type="compositionally biased region" description="Basic and acidic residues" evidence="1">
    <location>
        <begin position="511"/>
        <end position="522"/>
    </location>
</feature>
<dbReference type="EMBL" id="OA882520">
    <property type="protein sequence ID" value="CAD7275797.1"/>
    <property type="molecule type" value="Genomic_DNA"/>
</dbReference>
<feature type="compositionally biased region" description="Basic and acidic residues" evidence="1">
    <location>
        <begin position="234"/>
        <end position="245"/>
    </location>
</feature>
<feature type="region of interest" description="Disordered" evidence="1">
    <location>
        <begin position="1520"/>
        <end position="1543"/>
    </location>
</feature>
<feature type="region of interest" description="Disordered" evidence="1">
    <location>
        <begin position="1032"/>
        <end position="1094"/>
    </location>
</feature>
<feature type="region of interest" description="Disordered" evidence="1">
    <location>
        <begin position="1884"/>
        <end position="2128"/>
    </location>
</feature>
<feature type="region of interest" description="Disordered" evidence="1">
    <location>
        <begin position="750"/>
        <end position="786"/>
    </location>
</feature>
<reference evidence="3" key="1">
    <citation type="submission" date="2020-11" db="EMBL/GenBank/DDBJ databases">
        <authorList>
            <person name="Tran Van P."/>
        </authorList>
    </citation>
    <scope>NUCLEOTIDE SEQUENCE</scope>
</reference>
<feature type="region of interest" description="Disordered" evidence="1">
    <location>
        <begin position="224"/>
        <end position="256"/>
    </location>
</feature>
<name>A0A7R9BI67_9CRUS</name>
<feature type="compositionally biased region" description="Low complexity" evidence="1">
    <location>
        <begin position="162"/>
        <end position="189"/>
    </location>
</feature>
<feature type="compositionally biased region" description="Basic and acidic residues" evidence="1">
    <location>
        <begin position="2265"/>
        <end position="2276"/>
    </location>
</feature>
<feature type="compositionally biased region" description="Low complexity" evidence="1">
    <location>
        <begin position="1177"/>
        <end position="1195"/>
    </location>
</feature>
<dbReference type="EMBL" id="CAJPEX010000483">
    <property type="protein sequence ID" value="CAG0915949.1"/>
    <property type="molecule type" value="Genomic_DNA"/>
</dbReference>
<feature type="compositionally biased region" description="Basic and acidic residues" evidence="1">
    <location>
        <begin position="579"/>
        <end position="592"/>
    </location>
</feature>
<feature type="compositionally biased region" description="Basic and acidic residues" evidence="1">
    <location>
        <begin position="1037"/>
        <end position="1054"/>
    </location>
</feature>
<feature type="compositionally biased region" description="Basic and acidic residues" evidence="1">
    <location>
        <begin position="633"/>
        <end position="712"/>
    </location>
</feature>
<proteinExistence type="predicted"/>
<dbReference type="InterPro" id="IPR022189">
    <property type="entry name" value="SMTN"/>
</dbReference>
<feature type="compositionally biased region" description="Basic and acidic residues" evidence="1">
    <location>
        <begin position="46"/>
        <end position="56"/>
    </location>
</feature>
<feature type="compositionally biased region" description="Basic and acidic residues" evidence="1">
    <location>
        <begin position="2105"/>
        <end position="2114"/>
    </location>
</feature>
<feature type="compositionally biased region" description="Basic and acidic residues" evidence="1">
    <location>
        <begin position="1520"/>
        <end position="1534"/>
    </location>
</feature>
<protein>
    <recommendedName>
        <fullName evidence="2">Smoothelin domain-containing protein</fullName>
    </recommendedName>
</protein>
<feature type="compositionally biased region" description="Basic and acidic residues" evidence="1">
    <location>
        <begin position="2044"/>
        <end position="2065"/>
    </location>
</feature>
<feature type="compositionally biased region" description="Basic and acidic residues" evidence="1">
    <location>
        <begin position="73"/>
        <end position="90"/>
    </location>
</feature>
<feature type="region of interest" description="Disordered" evidence="1">
    <location>
        <begin position="2259"/>
        <end position="2281"/>
    </location>
</feature>
<dbReference type="Proteomes" id="UP000678499">
    <property type="component" value="Unassembled WGS sequence"/>
</dbReference>
<feature type="region of interest" description="Disordered" evidence="1">
    <location>
        <begin position="1120"/>
        <end position="1160"/>
    </location>
</feature>
<feature type="compositionally biased region" description="Polar residues" evidence="1">
    <location>
        <begin position="526"/>
        <end position="538"/>
    </location>
</feature>
<feature type="compositionally biased region" description="Low complexity" evidence="1">
    <location>
        <begin position="58"/>
        <end position="68"/>
    </location>
</feature>
<keyword evidence="4" id="KW-1185">Reference proteome</keyword>
<dbReference type="PANTHER" id="PTHR24216:SF65">
    <property type="entry name" value="PAXILLIN-LIKE PROTEIN 1"/>
    <property type="match status" value="1"/>
</dbReference>